<organism evidence="1 2">
    <name type="scientific">Dermacentor silvarum</name>
    <name type="common">Tick</name>
    <dbReference type="NCBI Taxonomy" id="543639"/>
    <lineage>
        <taxon>Eukaryota</taxon>
        <taxon>Metazoa</taxon>
        <taxon>Ecdysozoa</taxon>
        <taxon>Arthropoda</taxon>
        <taxon>Chelicerata</taxon>
        <taxon>Arachnida</taxon>
        <taxon>Acari</taxon>
        <taxon>Parasitiformes</taxon>
        <taxon>Ixodida</taxon>
        <taxon>Ixodoidea</taxon>
        <taxon>Ixodidae</taxon>
        <taxon>Rhipicephalinae</taxon>
        <taxon>Dermacentor</taxon>
    </lineage>
</organism>
<proteinExistence type="predicted"/>
<reference evidence="1" key="1">
    <citation type="submission" date="2020-05" db="EMBL/GenBank/DDBJ databases">
        <title>Large-scale comparative analyses of tick genomes elucidate their genetic diversity and vector capacities.</title>
        <authorList>
            <person name="Jia N."/>
            <person name="Wang J."/>
            <person name="Shi W."/>
            <person name="Du L."/>
            <person name="Sun Y."/>
            <person name="Zhan W."/>
            <person name="Jiang J."/>
            <person name="Wang Q."/>
            <person name="Zhang B."/>
            <person name="Ji P."/>
            <person name="Sakyi L.B."/>
            <person name="Cui X."/>
            <person name="Yuan T."/>
            <person name="Jiang B."/>
            <person name="Yang W."/>
            <person name="Lam T.T.-Y."/>
            <person name="Chang Q."/>
            <person name="Ding S."/>
            <person name="Wang X."/>
            <person name="Zhu J."/>
            <person name="Ruan X."/>
            <person name="Zhao L."/>
            <person name="Wei J."/>
            <person name="Que T."/>
            <person name="Du C."/>
            <person name="Cheng J."/>
            <person name="Dai P."/>
            <person name="Han X."/>
            <person name="Huang E."/>
            <person name="Gao Y."/>
            <person name="Liu J."/>
            <person name="Shao H."/>
            <person name="Ye R."/>
            <person name="Li L."/>
            <person name="Wei W."/>
            <person name="Wang X."/>
            <person name="Wang C."/>
            <person name="Yang T."/>
            <person name="Huo Q."/>
            <person name="Li W."/>
            <person name="Guo W."/>
            <person name="Chen H."/>
            <person name="Zhou L."/>
            <person name="Ni X."/>
            <person name="Tian J."/>
            <person name="Zhou Y."/>
            <person name="Sheng Y."/>
            <person name="Liu T."/>
            <person name="Pan Y."/>
            <person name="Xia L."/>
            <person name="Li J."/>
            <person name="Zhao F."/>
            <person name="Cao W."/>
        </authorList>
    </citation>
    <scope>NUCLEOTIDE SEQUENCE</scope>
    <source>
        <strain evidence="1">Dsil-2018</strain>
    </source>
</reference>
<keyword evidence="2" id="KW-1185">Reference proteome</keyword>
<evidence type="ECO:0000313" key="1">
    <source>
        <dbReference type="EMBL" id="KAH7960965.1"/>
    </source>
</evidence>
<name>A0ACB8D9D6_DERSI</name>
<accession>A0ACB8D9D6</accession>
<comment type="caution">
    <text evidence="1">The sequence shown here is derived from an EMBL/GenBank/DDBJ whole genome shotgun (WGS) entry which is preliminary data.</text>
</comment>
<dbReference type="Proteomes" id="UP000821865">
    <property type="component" value="Chromosome 3"/>
</dbReference>
<dbReference type="EMBL" id="CM023472">
    <property type="protein sequence ID" value="KAH7960965.1"/>
    <property type="molecule type" value="Genomic_DNA"/>
</dbReference>
<sequence length="259" mass="28071">MCRRQVASGESGLVAAELEAFLGGRRLPSVALAVSILASAVNGMNVVAVVGHYYAYGFHLFWTVAWVPISATFVAVTLVPLLYSLRVSTIFQGGLRSVVWADCIQAAVMIASPIVIIAKVFYDSHRVSQPLRPLSDFNVTTYMLRIAIGGGLMVFMFFVLVGFTAIAVIYWFRDCDPLLSGSISNYDQRQSGQAGFSKRRGGDRAGLFRPDGLPGCPRRRGGGASSSFAGDVSPSRGTGRPPVPRSRAEIHQRHRRLAF</sequence>
<gene>
    <name evidence="1" type="ORF">HPB49_025360</name>
</gene>
<evidence type="ECO:0000313" key="2">
    <source>
        <dbReference type="Proteomes" id="UP000821865"/>
    </source>
</evidence>
<protein>
    <submittedName>
        <fullName evidence="1">Uncharacterized protein</fullName>
    </submittedName>
</protein>